<reference evidence="1 2" key="1">
    <citation type="journal article" date="2019" name="Emerg. Microbes Infect.">
        <title>Comprehensive subspecies identification of 175 nontuberculous mycobacteria species based on 7547 genomic profiles.</title>
        <authorList>
            <person name="Matsumoto Y."/>
            <person name="Kinjo T."/>
            <person name="Motooka D."/>
            <person name="Nabeya D."/>
            <person name="Jung N."/>
            <person name="Uechi K."/>
            <person name="Horii T."/>
            <person name="Iida T."/>
            <person name="Fujita J."/>
            <person name="Nakamura S."/>
        </authorList>
    </citation>
    <scope>NUCLEOTIDE SEQUENCE [LARGE SCALE GENOMIC DNA]</scope>
    <source>
        <strain evidence="1 2">JCM 30725</strain>
    </source>
</reference>
<accession>A0A7I9YP42</accession>
<gene>
    <name evidence="1" type="ORF">MBOU_24880</name>
</gene>
<protein>
    <recommendedName>
        <fullName evidence="3">DUF3800 domain-containing protein</fullName>
    </recommendedName>
</protein>
<name>A0A7I9YP42_MYCBU</name>
<evidence type="ECO:0000313" key="1">
    <source>
        <dbReference type="EMBL" id="GFG90446.1"/>
    </source>
</evidence>
<sequence length="233" mass="27072">MVAELNRLIYMDDSGSNQHGWVVFGWIECTPEGWRPVLRAWLDLRKELYKDHYVPPSTELHCTKYINGRHRIATRPPRNNEWKTLGRTIAEKCLTTIRDCPHLRVGAVYSQTTKQSKAYAAHKAGCYAETVAMIDRQLIANDAYGLINMDGTPTNQSYYDAHRDLKLATRRVIEDPLFHDSHRSQLVQMADLVAYTTYLHLARHKGNKYGWNWYDTYLRPRTDGADPVRLKYS</sequence>
<keyword evidence="2" id="KW-1185">Reference proteome</keyword>
<organism evidence="1 2">
    <name type="scientific">Mycobacterium bourgelatii</name>
    <dbReference type="NCBI Taxonomy" id="1273442"/>
    <lineage>
        <taxon>Bacteria</taxon>
        <taxon>Bacillati</taxon>
        <taxon>Actinomycetota</taxon>
        <taxon>Actinomycetes</taxon>
        <taxon>Mycobacteriales</taxon>
        <taxon>Mycobacteriaceae</taxon>
        <taxon>Mycobacterium</taxon>
    </lineage>
</organism>
<dbReference type="EMBL" id="BLKZ01000001">
    <property type="protein sequence ID" value="GFG90446.1"/>
    <property type="molecule type" value="Genomic_DNA"/>
</dbReference>
<evidence type="ECO:0000313" key="2">
    <source>
        <dbReference type="Proteomes" id="UP000465360"/>
    </source>
</evidence>
<dbReference type="Pfam" id="PF12686">
    <property type="entry name" value="DUF3800"/>
    <property type="match status" value="1"/>
</dbReference>
<proteinExistence type="predicted"/>
<dbReference type="Proteomes" id="UP000465360">
    <property type="component" value="Unassembled WGS sequence"/>
</dbReference>
<evidence type="ECO:0008006" key="3">
    <source>
        <dbReference type="Google" id="ProtNLM"/>
    </source>
</evidence>
<dbReference type="AlphaFoldDB" id="A0A7I9YP42"/>
<dbReference type="InterPro" id="IPR024524">
    <property type="entry name" value="DUF3800"/>
</dbReference>
<comment type="caution">
    <text evidence="1">The sequence shown here is derived from an EMBL/GenBank/DDBJ whole genome shotgun (WGS) entry which is preliminary data.</text>
</comment>